<dbReference type="InterPro" id="IPR023198">
    <property type="entry name" value="PGP-like_dom2"/>
</dbReference>
<dbReference type="Gene3D" id="1.10.150.240">
    <property type="entry name" value="Putative phosphatase, domain 2"/>
    <property type="match status" value="1"/>
</dbReference>
<dbReference type="OrthoDB" id="9796026at2"/>
<dbReference type="Proteomes" id="UP000286317">
    <property type="component" value="Unassembled WGS sequence"/>
</dbReference>
<comment type="caution">
    <text evidence="1">The sequence shown here is derived from an EMBL/GenBank/DDBJ whole genome shotgun (WGS) entry which is preliminary data.</text>
</comment>
<protein>
    <submittedName>
        <fullName evidence="1">HAD family hydrolase</fullName>
    </submittedName>
</protein>
<dbReference type="AlphaFoldDB" id="A0A418IIA6"/>
<reference evidence="1 2" key="1">
    <citation type="journal article" date="2016" name="Front. Microbiol.">
        <title>Comprehensive Phylogenetic Analysis of Bovine Non-aureus Staphylococci Species Based on Whole-Genome Sequencing.</title>
        <authorList>
            <person name="Naushad S."/>
            <person name="Barkema H.W."/>
            <person name="Luby C."/>
            <person name="Condas L.A."/>
            <person name="Nobrega D.B."/>
            <person name="Carson D.A."/>
            <person name="De Buck J."/>
        </authorList>
    </citation>
    <scope>NUCLEOTIDE SEQUENCE [LARGE SCALE GENOMIC DNA]</scope>
    <source>
        <strain evidence="1 2">SNUC 4554</strain>
    </source>
</reference>
<dbReference type="GO" id="GO:0016787">
    <property type="term" value="F:hydrolase activity"/>
    <property type="evidence" value="ECO:0007669"/>
    <property type="project" value="UniProtKB-KW"/>
</dbReference>
<dbReference type="InterPro" id="IPR036412">
    <property type="entry name" value="HAD-like_sf"/>
</dbReference>
<sequence length="281" mass="32330">MIQSLSHYKAKYNKLICVDSDGCAIDSMTIKHERAFGPALVEEWHLEDKSERILERWNAFNLYEITRGINRFRGLEKMLGELVAEGLDIQGYDDIKQWVQTTQSFSNPSLEEAIENNPNKYGLRKALSWSHKVNARIKELPSIGPFEHVHNTLKDAASFADIAIVSSANLSAVQHEWESYHLTPYLSGMFAQESGTKEHCLEVLKSFYDLENIIMLGDAKGDLEAAQMHDLYFYPILAGHEDQSWLDFHNKYLKLFREGRFNQEIQTSLISIFYNNFEGAK</sequence>
<dbReference type="EMBL" id="QXUF01000009">
    <property type="protein sequence ID" value="RIN02551.1"/>
    <property type="molecule type" value="Genomic_DNA"/>
</dbReference>
<keyword evidence="2" id="KW-1185">Reference proteome</keyword>
<organism evidence="1 2">
    <name type="scientific">Staphylococcus shinii</name>
    <dbReference type="NCBI Taxonomy" id="2912228"/>
    <lineage>
        <taxon>Bacteria</taxon>
        <taxon>Bacillati</taxon>
        <taxon>Bacillota</taxon>
        <taxon>Bacilli</taxon>
        <taxon>Bacillales</taxon>
        <taxon>Staphylococcaceae</taxon>
        <taxon>Staphylococcus</taxon>
    </lineage>
</organism>
<dbReference type="Gene3D" id="3.40.50.1000">
    <property type="entry name" value="HAD superfamily/HAD-like"/>
    <property type="match status" value="1"/>
</dbReference>
<dbReference type="InterPro" id="IPR023214">
    <property type="entry name" value="HAD_sf"/>
</dbReference>
<proteinExistence type="predicted"/>
<dbReference type="Pfam" id="PF13419">
    <property type="entry name" value="HAD_2"/>
    <property type="match status" value="1"/>
</dbReference>
<name>A0A418IIA6_9STAP</name>
<gene>
    <name evidence="1" type="ORF">BU112_02150</name>
</gene>
<dbReference type="InterPro" id="IPR041492">
    <property type="entry name" value="HAD_2"/>
</dbReference>
<keyword evidence="1" id="KW-0378">Hydrolase</keyword>
<dbReference type="RefSeq" id="WP_101049942.1">
    <property type="nucleotide sequence ID" value="NZ_CP150685.1"/>
</dbReference>
<accession>A0A418IIA6</accession>
<evidence type="ECO:0000313" key="2">
    <source>
        <dbReference type="Proteomes" id="UP000286317"/>
    </source>
</evidence>
<dbReference type="SUPFAM" id="SSF56784">
    <property type="entry name" value="HAD-like"/>
    <property type="match status" value="1"/>
</dbReference>
<evidence type="ECO:0000313" key="1">
    <source>
        <dbReference type="EMBL" id="RIN02551.1"/>
    </source>
</evidence>